<evidence type="ECO:0000313" key="2">
    <source>
        <dbReference type="EMBL" id="TLD71776.1"/>
    </source>
</evidence>
<dbReference type="EMBL" id="VAUV01000004">
    <property type="protein sequence ID" value="TLD71776.1"/>
    <property type="molecule type" value="Genomic_DNA"/>
</dbReference>
<comment type="caution">
    <text evidence="2">The sequence shown here is derived from an EMBL/GenBank/DDBJ whole genome shotgun (WGS) entry which is preliminary data.</text>
</comment>
<dbReference type="InterPro" id="IPR025643">
    <property type="entry name" value="R2K_3"/>
</dbReference>
<dbReference type="RefSeq" id="WP_138085370.1">
    <property type="nucleotide sequence ID" value="NZ_VAUV01000004.1"/>
</dbReference>
<keyword evidence="3" id="KW-1185">Reference proteome</keyword>
<reference evidence="2 3" key="1">
    <citation type="submission" date="2019-05" db="EMBL/GenBank/DDBJ databases">
        <title>Verrucobacter flavum gen. nov., sp. nov. a new member of the family Verrucomicrobiaceae.</title>
        <authorList>
            <person name="Szuroczki S."/>
            <person name="Abbaszade G."/>
            <person name="Szabo A."/>
            <person name="Felfoldi T."/>
            <person name="Schumann P."/>
            <person name="Boka K."/>
            <person name="Keki Z."/>
            <person name="Toumi M."/>
            <person name="Toth E."/>
        </authorList>
    </citation>
    <scope>NUCLEOTIDE SEQUENCE [LARGE SCALE GENOMIC DNA]</scope>
    <source>
        <strain evidence="2 3">MG-N-17</strain>
    </source>
</reference>
<sequence length="260" mass="28917">MRLIYPADTFSPKVADEVYADEFAAAQAEGFPVSIFSFEDFQGGTFRPRPAIQSGETVLYRGWMLTPTEYTRLFEAIVAAGGTLVTDVAAYTLCHHLPCWYPLLTEFTAETMIFSETDDVAAALAAHGWDSCFLKDYVKSLSTDGGSVVRDLSVIPAVIAKMSKYRGQIEGGLCARRFEEYDTSTERRYFVWQGLVHSDAGEVPQIVTEAANRVASPFFTVDVALRCDGVWRVIELGDGQVSDRKHWSSHSLIRMLTLPE</sequence>
<feature type="domain" description="ATP-grasp" evidence="1">
    <location>
        <begin position="123"/>
        <end position="256"/>
    </location>
</feature>
<dbReference type="OrthoDB" id="190056at2"/>
<organism evidence="2 3">
    <name type="scientific">Phragmitibacter flavus</name>
    <dbReference type="NCBI Taxonomy" id="2576071"/>
    <lineage>
        <taxon>Bacteria</taxon>
        <taxon>Pseudomonadati</taxon>
        <taxon>Verrucomicrobiota</taxon>
        <taxon>Verrucomicrobiia</taxon>
        <taxon>Verrucomicrobiales</taxon>
        <taxon>Verrucomicrobiaceae</taxon>
        <taxon>Phragmitibacter</taxon>
    </lineage>
</organism>
<name>A0A5R8KHI2_9BACT</name>
<protein>
    <recommendedName>
        <fullName evidence="1">ATP-grasp domain-containing protein</fullName>
    </recommendedName>
</protein>
<proteinExistence type="predicted"/>
<evidence type="ECO:0000259" key="1">
    <source>
        <dbReference type="Pfam" id="PF14243"/>
    </source>
</evidence>
<dbReference type="AlphaFoldDB" id="A0A5R8KHI2"/>
<dbReference type="Pfam" id="PF14243">
    <property type="entry name" value="R2K_3"/>
    <property type="match status" value="1"/>
</dbReference>
<accession>A0A5R8KHI2</accession>
<evidence type="ECO:0000313" key="3">
    <source>
        <dbReference type="Proteomes" id="UP000306196"/>
    </source>
</evidence>
<dbReference type="Proteomes" id="UP000306196">
    <property type="component" value="Unassembled WGS sequence"/>
</dbReference>
<gene>
    <name evidence="2" type="ORF">FEM03_06460</name>
</gene>